<keyword evidence="4" id="KW-0456">Lyase</keyword>
<dbReference type="SUPFAM" id="SSF55248">
    <property type="entry name" value="PCD-like"/>
    <property type="match status" value="1"/>
</dbReference>
<dbReference type="EMBL" id="NPDV01000010">
    <property type="protein sequence ID" value="PJZ52913.1"/>
    <property type="molecule type" value="Genomic_DNA"/>
</dbReference>
<comment type="caution">
    <text evidence="5">The sequence shown here is derived from an EMBL/GenBank/DDBJ whole genome shotgun (WGS) entry which is preliminary data.</text>
</comment>
<comment type="similarity">
    <text evidence="2">Belongs to the pterin-4-alpha-carbinolamine dehydratase family.</text>
</comment>
<dbReference type="OrthoDB" id="9800108at2"/>
<dbReference type="GO" id="GO:0006729">
    <property type="term" value="P:tetrahydrobiopterin biosynthetic process"/>
    <property type="evidence" value="ECO:0007669"/>
    <property type="project" value="InterPro"/>
</dbReference>
<dbReference type="Proteomes" id="UP000232188">
    <property type="component" value="Unassembled WGS sequence"/>
</dbReference>
<keyword evidence="7" id="KW-1185">Reference proteome</keyword>
<dbReference type="PANTHER" id="PTHR12599">
    <property type="entry name" value="PTERIN-4-ALPHA-CARBINOLAMINE DEHYDRATASE"/>
    <property type="match status" value="1"/>
</dbReference>
<organism evidence="5 8">
    <name type="scientific">Leptospira adleri</name>
    <dbReference type="NCBI Taxonomy" id="2023186"/>
    <lineage>
        <taxon>Bacteria</taxon>
        <taxon>Pseudomonadati</taxon>
        <taxon>Spirochaetota</taxon>
        <taxon>Spirochaetia</taxon>
        <taxon>Leptospirales</taxon>
        <taxon>Leptospiraceae</taxon>
        <taxon>Leptospira</taxon>
    </lineage>
</organism>
<dbReference type="GO" id="GO:0008124">
    <property type="term" value="F:4-alpha-hydroxytetrahydrobiopterin dehydratase activity"/>
    <property type="evidence" value="ECO:0007669"/>
    <property type="project" value="UniProtKB-EC"/>
</dbReference>
<evidence type="ECO:0000256" key="4">
    <source>
        <dbReference type="ARBA" id="ARBA00023239"/>
    </source>
</evidence>
<evidence type="ECO:0000313" key="7">
    <source>
        <dbReference type="Proteomes" id="UP000232149"/>
    </source>
</evidence>
<evidence type="ECO:0000256" key="2">
    <source>
        <dbReference type="ARBA" id="ARBA00006472"/>
    </source>
</evidence>
<evidence type="ECO:0000313" key="6">
    <source>
        <dbReference type="EMBL" id="PJZ62545.1"/>
    </source>
</evidence>
<dbReference type="Proteomes" id="UP000232149">
    <property type="component" value="Unassembled WGS sequence"/>
</dbReference>
<accession>A0A2M9YMY6</accession>
<gene>
    <name evidence="6" type="ORF">CH376_07850</name>
    <name evidence="5" type="ORF">CH380_12685</name>
</gene>
<dbReference type="RefSeq" id="WP_100786119.1">
    <property type="nucleotide sequence ID" value="NZ_NPDU01000015.1"/>
</dbReference>
<evidence type="ECO:0000313" key="5">
    <source>
        <dbReference type="EMBL" id="PJZ52913.1"/>
    </source>
</evidence>
<proteinExistence type="inferred from homology"/>
<dbReference type="EC" id="4.2.1.96" evidence="3"/>
<dbReference type="Pfam" id="PF01329">
    <property type="entry name" value="Pterin_4a"/>
    <property type="match status" value="1"/>
</dbReference>
<dbReference type="EMBL" id="NPDU01000015">
    <property type="protein sequence ID" value="PJZ62545.1"/>
    <property type="molecule type" value="Genomic_DNA"/>
</dbReference>
<evidence type="ECO:0000256" key="3">
    <source>
        <dbReference type="ARBA" id="ARBA00013252"/>
    </source>
</evidence>
<protein>
    <recommendedName>
        <fullName evidence="3">4a-hydroxytetrahydrobiopterin dehydratase</fullName>
        <ecNumber evidence="3">4.2.1.96</ecNumber>
    </recommendedName>
</protein>
<dbReference type="Gene3D" id="3.30.1360.20">
    <property type="entry name" value="Transcriptional coactivator/pterin dehydratase"/>
    <property type="match status" value="1"/>
</dbReference>
<sequence>MDPLELERIEKRIPSGWKVIFRDGAPLLVKNFCFSSYKSGVDFVNALAKIADLMDHHPDLTLRYDSVLVEIGTHSEKAITDLDFSFVEKVEQGYPTFF</sequence>
<dbReference type="CDD" id="cd00488">
    <property type="entry name" value="PCD_DCoH"/>
    <property type="match status" value="1"/>
</dbReference>
<name>A0A2M9YMY6_9LEPT</name>
<evidence type="ECO:0000256" key="1">
    <source>
        <dbReference type="ARBA" id="ARBA00001554"/>
    </source>
</evidence>
<reference evidence="7 8" key="1">
    <citation type="submission" date="2017-07" db="EMBL/GenBank/DDBJ databases">
        <title>Leptospira spp. isolated from tropical soils.</title>
        <authorList>
            <person name="Thibeaux R."/>
            <person name="Iraola G."/>
            <person name="Ferres I."/>
            <person name="Bierque E."/>
            <person name="Girault D."/>
            <person name="Soupe-Gilbert M.-E."/>
            <person name="Picardeau M."/>
            <person name="Goarant C."/>
        </authorList>
    </citation>
    <scope>NUCLEOTIDE SEQUENCE [LARGE SCALE GENOMIC DNA]</scope>
    <source>
        <strain evidence="5 8">FH2-B-C1</strain>
        <strain evidence="6 7">FH2-B-D1</strain>
    </source>
</reference>
<dbReference type="InterPro" id="IPR036428">
    <property type="entry name" value="PCD_sf"/>
</dbReference>
<dbReference type="InterPro" id="IPR001533">
    <property type="entry name" value="Pterin_deHydtase"/>
</dbReference>
<dbReference type="AlphaFoldDB" id="A0A2M9YMY6"/>
<comment type="catalytic activity">
    <reaction evidence="1">
        <text>(4aS,6R)-4a-hydroxy-L-erythro-5,6,7,8-tetrahydrobiopterin = (6R)-L-erythro-6,7-dihydrobiopterin + H2O</text>
        <dbReference type="Rhea" id="RHEA:11920"/>
        <dbReference type="ChEBI" id="CHEBI:15377"/>
        <dbReference type="ChEBI" id="CHEBI:15642"/>
        <dbReference type="ChEBI" id="CHEBI:43120"/>
        <dbReference type="EC" id="4.2.1.96"/>
    </reaction>
</comment>
<evidence type="ECO:0000313" key="8">
    <source>
        <dbReference type="Proteomes" id="UP000232188"/>
    </source>
</evidence>
<dbReference type="PANTHER" id="PTHR12599:SF0">
    <property type="entry name" value="PTERIN-4-ALPHA-CARBINOLAMINE DEHYDRATASE"/>
    <property type="match status" value="1"/>
</dbReference>